<evidence type="ECO:0000313" key="4">
    <source>
        <dbReference type="Proteomes" id="UP000008066"/>
    </source>
</evidence>
<feature type="compositionally biased region" description="Polar residues" evidence="2">
    <location>
        <begin position="25"/>
        <end position="43"/>
    </location>
</feature>
<organism evidence="4">
    <name type="scientific">Chaetomium thermophilum (strain DSM 1495 / CBS 144.50 / IMI 039719)</name>
    <name type="common">Thermochaetoides thermophila</name>
    <dbReference type="NCBI Taxonomy" id="759272"/>
    <lineage>
        <taxon>Eukaryota</taxon>
        <taxon>Fungi</taxon>
        <taxon>Dikarya</taxon>
        <taxon>Ascomycota</taxon>
        <taxon>Pezizomycotina</taxon>
        <taxon>Sordariomycetes</taxon>
        <taxon>Sordariomycetidae</taxon>
        <taxon>Sordariales</taxon>
        <taxon>Chaetomiaceae</taxon>
        <taxon>Thermochaetoides</taxon>
    </lineage>
</organism>
<gene>
    <name evidence="3" type="ORF">CTHT_0066410</name>
</gene>
<feature type="compositionally biased region" description="Low complexity" evidence="2">
    <location>
        <begin position="54"/>
        <end position="73"/>
    </location>
</feature>
<feature type="region of interest" description="Disordered" evidence="2">
    <location>
        <begin position="749"/>
        <end position="785"/>
    </location>
</feature>
<feature type="compositionally biased region" description="Basic and acidic residues" evidence="2">
    <location>
        <begin position="221"/>
        <end position="230"/>
    </location>
</feature>
<keyword evidence="1" id="KW-0175">Coiled coil</keyword>
<accession>G0SGI1</accession>
<feature type="region of interest" description="Disordered" evidence="2">
    <location>
        <begin position="1"/>
        <end position="255"/>
    </location>
</feature>
<feature type="compositionally biased region" description="Polar residues" evidence="2">
    <location>
        <begin position="231"/>
        <end position="243"/>
    </location>
</feature>
<reference evidence="3 4" key="1">
    <citation type="journal article" date="2011" name="Cell">
        <title>Insight into structure and assembly of the nuclear pore complex by utilizing the genome of a eukaryotic thermophile.</title>
        <authorList>
            <person name="Amlacher S."/>
            <person name="Sarges P."/>
            <person name="Flemming D."/>
            <person name="van Noort V."/>
            <person name="Kunze R."/>
            <person name="Devos D.P."/>
            <person name="Arumugam M."/>
            <person name="Bork P."/>
            <person name="Hurt E."/>
        </authorList>
    </citation>
    <scope>NUCLEOTIDE SEQUENCE [LARGE SCALE GENOMIC DNA]</scope>
    <source>
        <strain evidence="4">DSM 1495 / CBS 144.50 / IMI 039719</strain>
    </source>
</reference>
<dbReference type="EMBL" id="GL988047">
    <property type="protein sequence ID" value="EGS17320.1"/>
    <property type="molecule type" value="Genomic_DNA"/>
</dbReference>
<evidence type="ECO:0000313" key="3">
    <source>
        <dbReference type="EMBL" id="EGS17320.1"/>
    </source>
</evidence>
<dbReference type="OrthoDB" id="5430717at2759"/>
<protein>
    <submittedName>
        <fullName evidence="3">Uncharacterized protein</fullName>
    </submittedName>
</protein>
<keyword evidence="4" id="KW-1185">Reference proteome</keyword>
<dbReference type="KEGG" id="cthr:CTHT_0066410"/>
<sequence>MTDSNSASSGSSWFRPFSRARNNVPAASQPNSSDSTESPQLQRHPSPEQPVCHSTNFSPSPSPSPTTTTFSSPRRPPVPPRPKSTTNLHQQAQQHELRQSPPSRLHVPHHSRPSLSMSATLGRRPASSNPLKHVSSFLKMELHGLRGSHKERGREQDVLGDDVDREKDDQNQVEEEVQDEVAKDGDEEKVKKKERGRKAELHPAMKILAPTSTTLSPLMDSSKEERRDSYGSRSGNDSTTGRNAQKGRTRDPLSEWHSPKVWEMMETLKSVMMTKDARDGLPAKYSSYVLTLLEGFICLTQRLHEATNELSELKTLRDKELEEFRDLSEEWLQRENDYKAEIKRLELVLAKESKDGVGCVAVSRHNSIVDRSGSKRFQARVKRARSPQRGDGRKGIMMAWPTQSRPPSANDKSYEISATLPRILDSQNDVLMSRFIERREREDRLLNSHLHLGPGTTYNPPIAQDHRRSDVKPFEPKAVQGTAIDRNTLAEQLATNMKGSESNSSGKDYGFEIPQRTKPQRQPIFTISTSDSGSSTESAIEPLSSSSGSAVEQHHIGNQAKDPPQITILTSPSVDDTTKEELRAAMQEPLPFQPLSEDIALSDRTTRCFSFQEGDDRVLPVLSPQAWESEIYDLERIPHRRGYWEYDKTSTVFNRAEIEQPGTGLGNGMTGHTVENSDVKPGNDVLFPLGPDTDASPASHSECLCSSSGLGPDQPVYLQGSFYDSYLHRQEFPEQARMSSQDRALMNGHRRLSHSESTGSVVWIGDSVSQEEQQKKSDTIKKNEA</sequence>
<dbReference type="AlphaFoldDB" id="G0SGI1"/>
<proteinExistence type="predicted"/>
<evidence type="ECO:0000256" key="2">
    <source>
        <dbReference type="SAM" id="MobiDB-lite"/>
    </source>
</evidence>
<dbReference type="HOGENOM" id="CLU_357142_0_0_1"/>
<dbReference type="STRING" id="759272.G0SGI1"/>
<feature type="coiled-coil region" evidence="1">
    <location>
        <begin position="303"/>
        <end position="355"/>
    </location>
</feature>
<dbReference type="RefSeq" id="XP_006696938.1">
    <property type="nucleotide sequence ID" value="XM_006696875.1"/>
</dbReference>
<feature type="compositionally biased region" description="Basic and acidic residues" evidence="2">
    <location>
        <begin position="180"/>
        <end position="203"/>
    </location>
</feature>
<dbReference type="eggNOG" id="ENOG502SWQJ">
    <property type="taxonomic scope" value="Eukaryota"/>
</dbReference>
<dbReference type="Proteomes" id="UP000008066">
    <property type="component" value="Unassembled WGS sequence"/>
</dbReference>
<evidence type="ECO:0000256" key="1">
    <source>
        <dbReference type="SAM" id="Coils"/>
    </source>
</evidence>
<feature type="region of interest" description="Disordered" evidence="2">
    <location>
        <begin position="380"/>
        <end position="412"/>
    </location>
</feature>
<feature type="compositionally biased region" description="Basic and acidic residues" evidence="2">
    <location>
        <begin position="140"/>
        <end position="170"/>
    </location>
</feature>
<feature type="compositionally biased region" description="Polar residues" evidence="2">
    <location>
        <begin position="401"/>
        <end position="411"/>
    </location>
</feature>
<feature type="compositionally biased region" description="Basic and acidic residues" evidence="2">
    <location>
        <begin position="772"/>
        <end position="785"/>
    </location>
</feature>
<dbReference type="GeneID" id="18260679"/>
<feature type="compositionally biased region" description="Polar residues" evidence="2">
    <location>
        <begin position="1"/>
        <end position="12"/>
    </location>
</feature>
<feature type="region of interest" description="Disordered" evidence="2">
    <location>
        <begin position="449"/>
        <end position="469"/>
    </location>
</feature>
<name>G0SGI1_CHATD</name>